<reference evidence="1 2" key="1">
    <citation type="submission" date="2019-11" db="EMBL/GenBank/DDBJ databases">
        <title>Novel species isolated from a subtropical stream in China.</title>
        <authorList>
            <person name="Lu H."/>
        </authorList>
    </citation>
    <scope>NUCLEOTIDE SEQUENCE [LARGE SCALE GENOMIC DNA]</scope>
    <source>
        <strain evidence="1 2">FT92W</strain>
    </source>
</reference>
<dbReference type="AlphaFoldDB" id="A0A7X2IS77"/>
<sequence>MSTNEAFTERVLGPLSFELQYELRKANDCRQPEEIIAMLVRNWLQDRRGTPFAKGYQWKDLFLPHGTELRLRFKGKDYYAMIQGDKLMYGGGHMTPREWCRVVTGTVRNPWRDIWIRRNSHEYWLHAWQWRKDNSVLPQLWGCDRRCLARRKGDSPPP</sequence>
<comment type="caution">
    <text evidence="1">The sequence shown here is derived from an EMBL/GenBank/DDBJ whole genome shotgun (WGS) entry which is preliminary data.</text>
</comment>
<accession>A0A7X2IS77</accession>
<proteinExistence type="predicted"/>
<name>A0A7X2IS77_9BURK</name>
<evidence type="ECO:0000313" key="2">
    <source>
        <dbReference type="Proteomes" id="UP000446768"/>
    </source>
</evidence>
<keyword evidence="2" id="KW-1185">Reference proteome</keyword>
<dbReference type="RefSeq" id="WP_154378780.1">
    <property type="nucleotide sequence ID" value="NZ_WKJJ01000016.1"/>
</dbReference>
<evidence type="ECO:0008006" key="3">
    <source>
        <dbReference type="Google" id="ProtNLM"/>
    </source>
</evidence>
<protein>
    <recommendedName>
        <fullName evidence="3">DUF2924 domain-containing protein</fullName>
    </recommendedName>
</protein>
<gene>
    <name evidence="1" type="ORF">GJ700_24320</name>
</gene>
<dbReference type="Proteomes" id="UP000446768">
    <property type="component" value="Unassembled WGS sequence"/>
</dbReference>
<evidence type="ECO:0000313" key="1">
    <source>
        <dbReference type="EMBL" id="MRV74842.1"/>
    </source>
</evidence>
<dbReference type="EMBL" id="WKJJ01000016">
    <property type="protein sequence ID" value="MRV74842.1"/>
    <property type="molecule type" value="Genomic_DNA"/>
</dbReference>
<organism evidence="1 2">
    <name type="scientific">Pseudoduganella rivuli</name>
    <dbReference type="NCBI Taxonomy" id="2666085"/>
    <lineage>
        <taxon>Bacteria</taxon>
        <taxon>Pseudomonadati</taxon>
        <taxon>Pseudomonadota</taxon>
        <taxon>Betaproteobacteria</taxon>
        <taxon>Burkholderiales</taxon>
        <taxon>Oxalobacteraceae</taxon>
        <taxon>Telluria group</taxon>
        <taxon>Pseudoduganella</taxon>
    </lineage>
</organism>